<dbReference type="SUPFAM" id="SSF52821">
    <property type="entry name" value="Rhodanese/Cell cycle control phosphatase"/>
    <property type="match status" value="1"/>
</dbReference>
<dbReference type="InterPro" id="IPR036873">
    <property type="entry name" value="Rhodanese-like_dom_sf"/>
</dbReference>
<dbReference type="NCBIfam" id="TIGR03167">
    <property type="entry name" value="tRNA_sel_U_synt"/>
    <property type="match status" value="1"/>
</dbReference>
<evidence type="ECO:0000313" key="4">
    <source>
        <dbReference type="Proteomes" id="UP000007392"/>
    </source>
</evidence>
<dbReference type="PANTHER" id="PTHR30401">
    <property type="entry name" value="TRNA 2-SELENOURIDINE SYNTHASE"/>
    <property type="match status" value="1"/>
</dbReference>
<dbReference type="InterPro" id="IPR027417">
    <property type="entry name" value="P-loop_NTPase"/>
</dbReference>
<proteinExistence type="predicted"/>
<dbReference type="InterPro" id="IPR058840">
    <property type="entry name" value="AAA_SelU"/>
</dbReference>
<dbReference type="Gene3D" id="3.40.250.10">
    <property type="entry name" value="Rhodanese-like domain"/>
    <property type="match status" value="1"/>
</dbReference>
<dbReference type="Proteomes" id="UP000007392">
    <property type="component" value="Chromosome"/>
</dbReference>
<organism evidence="3 4">
    <name type="scientific">Paenibacillus mucilaginosus K02</name>
    <dbReference type="NCBI Taxonomy" id="997761"/>
    <lineage>
        <taxon>Bacteria</taxon>
        <taxon>Bacillati</taxon>
        <taxon>Bacillota</taxon>
        <taxon>Bacilli</taxon>
        <taxon>Bacillales</taxon>
        <taxon>Paenibacillaceae</taxon>
        <taxon>Paenibacillus</taxon>
    </lineage>
</organism>
<evidence type="ECO:0000313" key="3">
    <source>
        <dbReference type="EMBL" id="AFH61904.1"/>
    </source>
</evidence>
<feature type="domain" description="Rhodanese" evidence="2">
    <location>
        <begin position="15"/>
        <end position="131"/>
    </location>
</feature>
<keyword evidence="1" id="KW-0711">Selenium</keyword>
<evidence type="ECO:0000259" key="2">
    <source>
        <dbReference type="PROSITE" id="PS50206"/>
    </source>
</evidence>
<dbReference type="RefSeq" id="WP_014650720.1">
    <property type="nucleotide sequence ID" value="NC_017672.3"/>
</dbReference>
<sequence>MFQDISVEELLELQKKRELTLVDARSPSEYEESTIPGSLNIPLFDDAERAEIGTIYKQVSVQAAKDRGLEIVSAKLPAFIKRFEAIDSRKAVFCWRGGMRSKTTATVLSLMGIRVYRLAGGFRAYRKWVVDTLEHFEFRPPAYVVHGYTGAGKTEILRRLKAEGYPVIDLEGLAGHRGSIFGQIGLKANNQKTFESLLLHELLAYQDSPYVLFEAESKRVGKVVLPDFLVKSKEQGVQLFIDMPAEERVKHILEDYKPWEHQEACIQAFEHIKRRIHTPVAAEIEGCLRDGKYEGAVRMLLEHYYDLRYEHAAKQYDTEREVLKAGNVEEAVEAIKKRVPALQPEGRR</sequence>
<dbReference type="OrthoDB" id="9808735at2"/>
<dbReference type="KEGG" id="pmw:B2K_14460"/>
<dbReference type="PROSITE" id="PS50206">
    <property type="entry name" value="RHODANESE_3"/>
    <property type="match status" value="1"/>
</dbReference>
<dbReference type="PANTHER" id="PTHR30401:SF0">
    <property type="entry name" value="TRNA 2-SELENOURIDINE SYNTHASE"/>
    <property type="match status" value="1"/>
</dbReference>
<dbReference type="NCBIfam" id="NF008750">
    <property type="entry name" value="PRK11784.1-2"/>
    <property type="match status" value="1"/>
</dbReference>
<accession>I0BHQ7</accession>
<reference evidence="3 4" key="1">
    <citation type="submission" date="2013-06" db="EMBL/GenBank/DDBJ databases">
        <title>Complete genome sequence of Paenibacillus mucilaginosus K02.</title>
        <authorList>
            <person name="Xiao B."/>
            <person name="Sun L."/>
            <person name="Xiao L."/>
            <person name="Lian B."/>
        </authorList>
    </citation>
    <scope>NUCLEOTIDE SEQUENCE [LARGE SCALE GENOMIC DNA]</scope>
    <source>
        <strain evidence="3 4">K02</strain>
    </source>
</reference>
<dbReference type="PATRIC" id="fig|997761.3.peg.2845"/>
<dbReference type="GO" id="GO:0043828">
    <property type="term" value="F:tRNA 2-selenouridine synthase activity"/>
    <property type="evidence" value="ECO:0007669"/>
    <property type="project" value="InterPro"/>
</dbReference>
<dbReference type="Pfam" id="PF00581">
    <property type="entry name" value="Rhodanese"/>
    <property type="match status" value="1"/>
</dbReference>
<dbReference type="InterPro" id="IPR017582">
    <property type="entry name" value="SelU"/>
</dbReference>
<dbReference type="HOGENOM" id="CLU_043456_0_0_9"/>
<name>I0BHQ7_9BACL</name>
<dbReference type="Pfam" id="PF26341">
    <property type="entry name" value="AAA_SelU"/>
    <property type="match status" value="1"/>
</dbReference>
<protein>
    <submittedName>
        <fullName evidence="3">tRNA 2-selenouridine synthase</fullName>
    </submittedName>
</protein>
<dbReference type="AlphaFoldDB" id="I0BHQ7"/>
<dbReference type="InterPro" id="IPR001763">
    <property type="entry name" value="Rhodanese-like_dom"/>
</dbReference>
<dbReference type="SMART" id="SM00450">
    <property type="entry name" value="RHOD"/>
    <property type="match status" value="1"/>
</dbReference>
<dbReference type="SUPFAM" id="SSF52540">
    <property type="entry name" value="P-loop containing nucleoside triphosphate hydrolases"/>
    <property type="match status" value="1"/>
</dbReference>
<dbReference type="GO" id="GO:0002098">
    <property type="term" value="P:tRNA wobble uridine modification"/>
    <property type="evidence" value="ECO:0007669"/>
    <property type="project" value="InterPro"/>
</dbReference>
<gene>
    <name evidence="3" type="ORF">B2K_14460</name>
</gene>
<dbReference type="EMBL" id="CP003422">
    <property type="protein sequence ID" value="AFH61904.1"/>
    <property type="molecule type" value="Genomic_DNA"/>
</dbReference>
<evidence type="ECO:0000256" key="1">
    <source>
        <dbReference type="ARBA" id="ARBA00023266"/>
    </source>
</evidence>